<gene>
    <name evidence="1" type="ORF">LR48_Vigan09g133500</name>
</gene>
<accession>A0A0L9VC84</accession>
<dbReference type="EMBL" id="CM003379">
    <property type="protein sequence ID" value="KOM52676.1"/>
    <property type="molecule type" value="Genomic_DNA"/>
</dbReference>
<name>A0A0L9VC84_PHAAN</name>
<sequence>MSVELVKYCYGDRGIAGSSLVCLRKCSEEEVILREVFGGSVSSFLKIQRRGCFISCGIKGAAPDSIENSLPLLEEERMNYENERNERDVG</sequence>
<protein>
    <submittedName>
        <fullName evidence="1">Uncharacterized protein</fullName>
    </submittedName>
</protein>
<reference evidence="2" key="1">
    <citation type="journal article" date="2015" name="Proc. Natl. Acad. Sci. U.S.A.">
        <title>Genome sequencing of adzuki bean (Vigna angularis) provides insight into high starch and low fat accumulation and domestication.</title>
        <authorList>
            <person name="Yang K."/>
            <person name="Tian Z."/>
            <person name="Chen C."/>
            <person name="Luo L."/>
            <person name="Zhao B."/>
            <person name="Wang Z."/>
            <person name="Yu L."/>
            <person name="Li Y."/>
            <person name="Sun Y."/>
            <person name="Li W."/>
            <person name="Chen Y."/>
            <person name="Li Y."/>
            <person name="Zhang Y."/>
            <person name="Ai D."/>
            <person name="Zhao J."/>
            <person name="Shang C."/>
            <person name="Ma Y."/>
            <person name="Wu B."/>
            <person name="Wang M."/>
            <person name="Gao L."/>
            <person name="Sun D."/>
            <person name="Zhang P."/>
            <person name="Guo F."/>
            <person name="Wang W."/>
            <person name="Li Y."/>
            <person name="Wang J."/>
            <person name="Varshney R.K."/>
            <person name="Wang J."/>
            <person name="Ling H.Q."/>
            <person name="Wan P."/>
        </authorList>
    </citation>
    <scope>NUCLEOTIDE SEQUENCE</scope>
    <source>
        <strain evidence="2">cv. Jingnong 6</strain>
    </source>
</reference>
<dbReference type="Proteomes" id="UP000053144">
    <property type="component" value="Chromosome 9"/>
</dbReference>
<evidence type="ECO:0000313" key="1">
    <source>
        <dbReference type="EMBL" id="KOM52676.1"/>
    </source>
</evidence>
<evidence type="ECO:0000313" key="2">
    <source>
        <dbReference type="Proteomes" id="UP000053144"/>
    </source>
</evidence>
<dbReference type="Gramene" id="KOM52676">
    <property type="protein sequence ID" value="KOM52676"/>
    <property type="gene ID" value="LR48_Vigan09g133500"/>
</dbReference>
<dbReference type="AlphaFoldDB" id="A0A0L9VC84"/>
<proteinExistence type="predicted"/>
<organism evidence="1 2">
    <name type="scientific">Phaseolus angularis</name>
    <name type="common">Azuki bean</name>
    <name type="synonym">Vigna angularis</name>
    <dbReference type="NCBI Taxonomy" id="3914"/>
    <lineage>
        <taxon>Eukaryota</taxon>
        <taxon>Viridiplantae</taxon>
        <taxon>Streptophyta</taxon>
        <taxon>Embryophyta</taxon>
        <taxon>Tracheophyta</taxon>
        <taxon>Spermatophyta</taxon>
        <taxon>Magnoliopsida</taxon>
        <taxon>eudicotyledons</taxon>
        <taxon>Gunneridae</taxon>
        <taxon>Pentapetalae</taxon>
        <taxon>rosids</taxon>
        <taxon>fabids</taxon>
        <taxon>Fabales</taxon>
        <taxon>Fabaceae</taxon>
        <taxon>Papilionoideae</taxon>
        <taxon>50 kb inversion clade</taxon>
        <taxon>NPAAA clade</taxon>
        <taxon>indigoferoid/millettioid clade</taxon>
        <taxon>Phaseoleae</taxon>
        <taxon>Vigna</taxon>
    </lineage>
</organism>